<feature type="domain" description="PhnB-like" evidence="1">
    <location>
        <begin position="4"/>
        <end position="118"/>
    </location>
</feature>
<dbReference type="Proteomes" id="UP000621455">
    <property type="component" value="Unassembled WGS sequence"/>
</dbReference>
<proteinExistence type="predicted"/>
<keyword evidence="3" id="KW-1185">Reference proteome</keyword>
<name>A0ABX0NJ59_9BURK</name>
<protein>
    <submittedName>
        <fullName evidence="2">VOC family protein</fullName>
    </submittedName>
</protein>
<evidence type="ECO:0000313" key="2">
    <source>
        <dbReference type="EMBL" id="NHZ83063.1"/>
    </source>
</evidence>
<dbReference type="PANTHER" id="PTHR33990">
    <property type="entry name" value="PROTEIN YJDN-RELATED"/>
    <property type="match status" value="1"/>
</dbReference>
<dbReference type="PIRSF" id="PIRSF021700">
    <property type="entry name" value="3_dmu_93_MTrfase"/>
    <property type="match status" value="1"/>
</dbReference>
<dbReference type="InterPro" id="IPR028973">
    <property type="entry name" value="PhnB-like"/>
</dbReference>
<dbReference type="InterPro" id="IPR029068">
    <property type="entry name" value="Glyas_Bleomycin-R_OHBP_Dase"/>
</dbReference>
<comment type="caution">
    <text evidence="2">The sequence shown here is derived from an EMBL/GenBank/DDBJ whole genome shotgun (WGS) entry which is preliminary data.</text>
</comment>
<reference evidence="2 3" key="1">
    <citation type="submission" date="2019-10" db="EMBL/GenBank/DDBJ databases">
        <title>Taxonomy of Antarctic Massilia spp.: description of Massilia rubra sp. nov., Massilia aquatica sp. nov., Massilia mucilaginosa sp. nov., Massilia frigida sp. nov. isolated from streams, lakes and regoliths.</title>
        <authorList>
            <person name="Holochova P."/>
            <person name="Sedlacek I."/>
            <person name="Kralova S."/>
            <person name="Maslanova I."/>
            <person name="Busse H.-J."/>
            <person name="Stankova E."/>
            <person name="Vrbovska V."/>
            <person name="Kovarovic V."/>
            <person name="Bartak M."/>
            <person name="Svec P."/>
            <person name="Pantucek R."/>
        </authorList>
    </citation>
    <scope>NUCLEOTIDE SEQUENCE [LARGE SCALE GENOMIC DNA]</scope>
    <source>
        <strain evidence="2 3">CCM 8695</strain>
    </source>
</reference>
<dbReference type="RefSeq" id="WP_167092141.1">
    <property type="nucleotide sequence ID" value="NZ_WHJG01000043.1"/>
</dbReference>
<dbReference type="InterPro" id="IPR009725">
    <property type="entry name" value="3_dmu_93_MTrfase"/>
</dbReference>
<dbReference type="SUPFAM" id="SSF54593">
    <property type="entry name" value="Glyoxalase/Bleomycin resistance protein/Dihydroxybiphenyl dioxygenase"/>
    <property type="match status" value="1"/>
</dbReference>
<dbReference type="CDD" id="cd06588">
    <property type="entry name" value="PhnB_like"/>
    <property type="match status" value="1"/>
</dbReference>
<gene>
    <name evidence="2" type="ORF">F2P44_27855</name>
</gene>
<sequence length="161" mass="17561">MTSKNTICLWYDGDAVDAANFYAETFPDSAVHAIHRAPGDYPDGKEGNVLTVEFTVAGIACIGLNGGPHFKHSEAFSFQIATDDQAETDRLWNAIVSNGGQESECGWCKDRWGLSWQISPRALTSAVFGPDRAAAKRAFDAMMTMKKIDIATIERAILGRD</sequence>
<accession>A0ABX0NJ59</accession>
<dbReference type="Pfam" id="PF06983">
    <property type="entry name" value="3-dmu-9_3-mt"/>
    <property type="match status" value="1"/>
</dbReference>
<dbReference type="PANTHER" id="PTHR33990:SF2">
    <property type="entry name" value="PHNB-LIKE DOMAIN-CONTAINING PROTEIN"/>
    <property type="match status" value="1"/>
</dbReference>
<dbReference type="Gene3D" id="3.10.180.10">
    <property type="entry name" value="2,3-Dihydroxybiphenyl 1,2-Dioxygenase, domain 1"/>
    <property type="match status" value="1"/>
</dbReference>
<organism evidence="2 3">
    <name type="scientific">Massilia frigida</name>
    <dbReference type="NCBI Taxonomy" id="2609281"/>
    <lineage>
        <taxon>Bacteria</taxon>
        <taxon>Pseudomonadati</taxon>
        <taxon>Pseudomonadota</taxon>
        <taxon>Betaproteobacteria</taxon>
        <taxon>Burkholderiales</taxon>
        <taxon>Oxalobacteraceae</taxon>
        <taxon>Telluria group</taxon>
        <taxon>Massilia</taxon>
    </lineage>
</organism>
<dbReference type="EMBL" id="WHJG01000043">
    <property type="protein sequence ID" value="NHZ83063.1"/>
    <property type="molecule type" value="Genomic_DNA"/>
</dbReference>
<evidence type="ECO:0000259" key="1">
    <source>
        <dbReference type="Pfam" id="PF06983"/>
    </source>
</evidence>
<evidence type="ECO:0000313" key="3">
    <source>
        <dbReference type="Proteomes" id="UP000621455"/>
    </source>
</evidence>